<evidence type="ECO:0000256" key="1">
    <source>
        <dbReference type="ARBA" id="ARBA00011046"/>
    </source>
</evidence>
<keyword evidence="4" id="KW-0804">Transcription</keyword>
<evidence type="ECO:0000313" key="5">
    <source>
        <dbReference type="EMBL" id="HIR41532.1"/>
    </source>
</evidence>
<accession>A0A9D1AJV4</accession>
<dbReference type="InterPro" id="IPR036390">
    <property type="entry name" value="WH_DNA-bd_sf"/>
</dbReference>
<organism evidence="5 6">
    <name type="scientific">Candidatus Egerieicola pullicola</name>
    <dbReference type="NCBI Taxonomy" id="2840775"/>
    <lineage>
        <taxon>Bacteria</taxon>
        <taxon>Bacillati</taxon>
        <taxon>Bacillota</taxon>
        <taxon>Clostridia</taxon>
        <taxon>Eubacteriales</taxon>
        <taxon>Oscillospiraceae</taxon>
        <taxon>Oscillospiraceae incertae sedis</taxon>
        <taxon>Candidatus Egerieicola</taxon>
    </lineage>
</organism>
<protein>
    <submittedName>
        <fullName evidence="5">BlaI/MecI/CopY family transcriptional regulator</fullName>
    </submittedName>
</protein>
<comment type="similarity">
    <text evidence="1">Belongs to the BlaI transcriptional regulatory family.</text>
</comment>
<name>A0A9D1AJV4_9FIRM</name>
<proteinExistence type="inferred from homology"/>
<gene>
    <name evidence="5" type="ORF">IAB36_06880</name>
</gene>
<evidence type="ECO:0000256" key="2">
    <source>
        <dbReference type="ARBA" id="ARBA00023015"/>
    </source>
</evidence>
<dbReference type="InterPro" id="IPR005650">
    <property type="entry name" value="BlaI_family"/>
</dbReference>
<reference evidence="5" key="2">
    <citation type="journal article" date="2021" name="PeerJ">
        <title>Extensive microbial diversity within the chicken gut microbiome revealed by metagenomics and culture.</title>
        <authorList>
            <person name="Gilroy R."/>
            <person name="Ravi A."/>
            <person name="Getino M."/>
            <person name="Pursley I."/>
            <person name="Horton D.L."/>
            <person name="Alikhan N.F."/>
            <person name="Baker D."/>
            <person name="Gharbi K."/>
            <person name="Hall N."/>
            <person name="Watson M."/>
            <person name="Adriaenssens E.M."/>
            <person name="Foster-Nyarko E."/>
            <person name="Jarju S."/>
            <person name="Secka A."/>
            <person name="Antonio M."/>
            <person name="Oren A."/>
            <person name="Chaudhuri R.R."/>
            <person name="La Ragione R."/>
            <person name="Hildebrand F."/>
            <person name="Pallen M.J."/>
        </authorList>
    </citation>
    <scope>NUCLEOTIDE SEQUENCE</scope>
    <source>
        <strain evidence="5">CHK184-25365</strain>
    </source>
</reference>
<comment type="caution">
    <text evidence="5">The sequence shown here is derived from an EMBL/GenBank/DDBJ whole genome shotgun (WGS) entry which is preliminary data.</text>
</comment>
<dbReference type="GO" id="GO:0045892">
    <property type="term" value="P:negative regulation of DNA-templated transcription"/>
    <property type="evidence" value="ECO:0007669"/>
    <property type="project" value="InterPro"/>
</dbReference>
<sequence length="138" mass="15998">MESRIPFRLTKSELEIMEVLWQEGRPLSRGFIISHAPHRSWKDSSIHILLNSMLDKGAIEIVGFEQTGRRIARTFLPTLSPDEYYVMQIKSRNIYTRERLPNLISALIADDDVDDQLLDKLIAVIQARREKLHSKKNG</sequence>
<keyword evidence="3" id="KW-0238">DNA-binding</keyword>
<dbReference type="Proteomes" id="UP000886749">
    <property type="component" value="Unassembled WGS sequence"/>
</dbReference>
<dbReference type="SUPFAM" id="SSF46785">
    <property type="entry name" value="Winged helix' DNA-binding domain"/>
    <property type="match status" value="1"/>
</dbReference>
<dbReference type="InterPro" id="IPR036388">
    <property type="entry name" value="WH-like_DNA-bd_sf"/>
</dbReference>
<reference evidence="5" key="1">
    <citation type="submission" date="2020-10" db="EMBL/GenBank/DDBJ databases">
        <authorList>
            <person name="Gilroy R."/>
        </authorList>
    </citation>
    <scope>NUCLEOTIDE SEQUENCE</scope>
    <source>
        <strain evidence="5">CHK184-25365</strain>
    </source>
</reference>
<evidence type="ECO:0000256" key="4">
    <source>
        <dbReference type="ARBA" id="ARBA00023163"/>
    </source>
</evidence>
<keyword evidence="2" id="KW-0805">Transcription regulation</keyword>
<dbReference type="Gene3D" id="1.10.10.10">
    <property type="entry name" value="Winged helix-like DNA-binding domain superfamily/Winged helix DNA-binding domain"/>
    <property type="match status" value="1"/>
</dbReference>
<dbReference type="GO" id="GO:0003677">
    <property type="term" value="F:DNA binding"/>
    <property type="evidence" value="ECO:0007669"/>
    <property type="project" value="UniProtKB-KW"/>
</dbReference>
<dbReference type="AlphaFoldDB" id="A0A9D1AJV4"/>
<dbReference type="EMBL" id="DVGY01000154">
    <property type="protein sequence ID" value="HIR41532.1"/>
    <property type="molecule type" value="Genomic_DNA"/>
</dbReference>
<evidence type="ECO:0000313" key="6">
    <source>
        <dbReference type="Proteomes" id="UP000886749"/>
    </source>
</evidence>
<evidence type="ECO:0000256" key="3">
    <source>
        <dbReference type="ARBA" id="ARBA00023125"/>
    </source>
</evidence>
<dbReference type="Pfam" id="PF03965">
    <property type="entry name" value="Penicillinase_R"/>
    <property type="match status" value="1"/>
</dbReference>